<dbReference type="PIRSF" id="PIRSF037016">
    <property type="entry name" value="Pseudouridin_synth_euk_prd"/>
    <property type="match status" value="1"/>
</dbReference>
<keyword evidence="7" id="KW-1185">Reference proteome</keyword>
<organism evidence="6 7">
    <name type="scientific">Thermogymnomonas acidicola</name>
    <dbReference type="NCBI Taxonomy" id="399579"/>
    <lineage>
        <taxon>Archaea</taxon>
        <taxon>Methanobacteriati</taxon>
        <taxon>Thermoplasmatota</taxon>
        <taxon>Thermoplasmata</taxon>
        <taxon>Thermoplasmatales</taxon>
        <taxon>Thermogymnomonas</taxon>
    </lineage>
</organism>
<dbReference type="PROSITE" id="PS50984">
    <property type="entry name" value="TRUD"/>
    <property type="match status" value="1"/>
</dbReference>
<dbReference type="SUPFAM" id="SSF55120">
    <property type="entry name" value="Pseudouridine synthase"/>
    <property type="match status" value="1"/>
</dbReference>
<dbReference type="AlphaFoldDB" id="A0AA37BPV0"/>
<dbReference type="Pfam" id="PF01142">
    <property type="entry name" value="TruD"/>
    <property type="match status" value="1"/>
</dbReference>
<dbReference type="InterPro" id="IPR042214">
    <property type="entry name" value="TruD_catalytic"/>
</dbReference>
<dbReference type="InterPro" id="IPR011760">
    <property type="entry name" value="PsdUridine_synth_TruD_insert"/>
</dbReference>
<comment type="function">
    <text evidence="4">Could be responsible for synthesis of pseudouridine from uracil-13 in transfer RNAs.</text>
</comment>
<dbReference type="Gene3D" id="1.10.1510.30">
    <property type="match status" value="1"/>
</dbReference>
<dbReference type="Proteomes" id="UP000632195">
    <property type="component" value="Unassembled WGS sequence"/>
</dbReference>
<evidence type="ECO:0000313" key="7">
    <source>
        <dbReference type="Proteomes" id="UP000632195"/>
    </source>
</evidence>
<dbReference type="PANTHER" id="PTHR13326:SF21">
    <property type="entry name" value="PSEUDOURIDYLATE SYNTHASE PUS7L"/>
    <property type="match status" value="1"/>
</dbReference>
<dbReference type="PROSITE" id="PS01268">
    <property type="entry name" value="UPF0024"/>
    <property type="match status" value="1"/>
</dbReference>
<dbReference type="InterPro" id="IPR001656">
    <property type="entry name" value="PsdUridine_synth_TruD"/>
</dbReference>
<feature type="active site" description="Nucleophile" evidence="4">
    <location>
        <position position="66"/>
    </location>
</feature>
<proteinExistence type="inferred from homology"/>
<reference evidence="6" key="1">
    <citation type="journal article" date="2014" name="Int. J. Syst. Evol. Microbiol.">
        <title>Complete genome sequence of Corynebacterium casei LMG S-19264T (=DSM 44701T), isolated from a smear-ripened cheese.</title>
        <authorList>
            <consortium name="US DOE Joint Genome Institute (JGI-PGF)"/>
            <person name="Walter F."/>
            <person name="Albersmeier A."/>
            <person name="Kalinowski J."/>
            <person name="Ruckert C."/>
        </authorList>
    </citation>
    <scope>NUCLEOTIDE SEQUENCE</scope>
    <source>
        <strain evidence="6">JCM 13583</strain>
    </source>
</reference>
<dbReference type="Gene3D" id="3.30.70.3160">
    <property type="match status" value="1"/>
</dbReference>
<dbReference type="GO" id="GO:0003723">
    <property type="term" value="F:RNA binding"/>
    <property type="evidence" value="ECO:0007669"/>
    <property type="project" value="InterPro"/>
</dbReference>
<dbReference type="EC" id="5.4.99.27" evidence="4"/>
<dbReference type="InterPro" id="IPR020103">
    <property type="entry name" value="PsdUridine_synth_cat_dom_sf"/>
</dbReference>
<accession>A0AA37BPV0</accession>
<evidence type="ECO:0000259" key="5">
    <source>
        <dbReference type="PROSITE" id="PS50984"/>
    </source>
</evidence>
<dbReference type="InterPro" id="IPR020119">
    <property type="entry name" value="PsdUridine_synth_TruD_CS"/>
</dbReference>
<reference evidence="6" key="2">
    <citation type="submission" date="2022-09" db="EMBL/GenBank/DDBJ databases">
        <authorList>
            <person name="Sun Q."/>
            <person name="Ohkuma M."/>
        </authorList>
    </citation>
    <scope>NUCLEOTIDE SEQUENCE</scope>
    <source>
        <strain evidence="6">JCM 13583</strain>
    </source>
</reference>
<comment type="catalytic activity">
    <reaction evidence="4">
        <text>uridine(13) in tRNA = pseudouridine(13) in tRNA</text>
        <dbReference type="Rhea" id="RHEA:42540"/>
        <dbReference type="Rhea" id="RHEA-COMP:10105"/>
        <dbReference type="Rhea" id="RHEA-COMP:10106"/>
        <dbReference type="ChEBI" id="CHEBI:65314"/>
        <dbReference type="ChEBI" id="CHEBI:65315"/>
        <dbReference type="EC" id="5.4.99.27"/>
    </reaction>
</comment>
<evidence type="ECO:0000256" key="4">
    <source>
        <dbReference type="HAMAP-Rule" id="MF_01082"/>
    </source>
</evidence>
<dbReference type="GO" id="GO:0031119">
    <property type="term" value="P:tRNA pseudouridine synthesis"/>
    <property type="evidence" value="ECO:0007669"/>
    <property type="project" value="UniProtKB-UniRule"/>
</dbReference>
<dbReference type="EMBL" id="BMNY01000001">
    <property type="protein sequence ID" value="GGM67284.1"/>
    <property type="molecule type" value="Genomic_DNA"/>
</dbReference>
<gene>
    <name evidence="4" type="primary">truD</name>
    <name evidence="6" type="ORF">GCM10007108_01710</name>
</gene>
<sequence length="393" mass="43998">MVASIKESPEDFVVEEIPLGLEPSEAGRYWVLKVRLRSWDTNAFLIELADRLRISRKRITYAGTKDKHGITTQYFCINAPVDPGSIRIRDAEILEWFRTDRMLRLGDLVGNRFRVRISSASDLRGHVEETVREMLSKGGFPNFFGLQRFGSLRTNTHTVGKLLVAGDYEGAARRYLYDPELDTDEFRISFGQTGDMVRAMAEYPQGLKFERAIIGYALEHGTLLGAFNALPRNLAMMFVHAYQSYLFNLAVSRRLSDLGSLTEPLIGDICVPVDRYSNPSGNFIRVDRYNIEKIGRLCGEGRVRITAFLPGYSYEAAGGYQGELEAHILDSEGVSPGDFRVKGYPELSSSGSRRPVIASPVGFSFSGDNTLEFALGRGIYATSLIREIIKGCR</sequence>
<keyword evidence="3 4" id="KW-0413">Isomerase</keyword>
<comment type="caution">
    <text evidence="6">The sequence shown here is derived from an EMBL/GenBank/DDBJ whole genome shotgun (WGS) entry which is preliminary data.</text>
</comment>
<protein>
    <recommendedName>
        <fullName evidence="4">Probable tRNA pseudouridine synthase D</fullName>
        <ecNumber evidence="4">5.4.99.27</ecNumber>
    </recommendedName>
    <alternativeName>
        <fullName evidence="4">tRNA pseudouridine(13) synthase</fullName>
    </alternativeName>
    <alternativeName>
        <fullName evidence="4">tRNA pseudouridylate synthase D</fullName>
    </alternativeName>
    <alternativeName>
        <fullName evidence="4">tRNA-uridine isomerase D</fullName>
    </alternativeName>
</protein>
<name>A0AA37BPV0_9ARCH</name>
<evidence type="ECO:0000256" key="2">
    <source>
        <dbReference type="ARBA" id="ARBA00022694"/>
    </source>
</evidence>
<dbReference type="GO" id="GO:0160150">
    <property type="term" value="F:tRNA pseudouridine(13) synthase activity"/>
    <property type="evidence" value="ECO:0007669"/>
    <property type="project" value="UniProtKB-EC"/>
</dbReference>
<evidence type="ECO:0000256" key="1">
    <source>
        <dbReference type="ARBA" id="ARBA00007953"/>
    </source>
</evidence>
<feature type="domain" description="TRUD" evidence="5">
    <location>
        <begin position="139"/>
        <end position="358"/>
    </location>
</feature>
<evidence type="ECO:0000256" key="3">
    <source>
        <dbReference type="ARBA" id="ARBA00023235"/>
    </source>
</evidence>
<comment type="similarity">
    <text evidence="1 4">Belongs to the pseudouridine synthase TruD family.</text>
</comment>
<dbReference type="NCBIfam" id="TIGR00094">
    <property type="entry name" value="tRNA_TruD_broad"/>
    <property type="match status" value="1"/>
</dbReference>
<evidence type="ECO:0000313" key="6">
    <source>
        <dbReference type="EMBL" id="GGM67284.1"/>
    </source>
</evidence>
<dbReference type="PANTHER" id="PTHR13326">
    <property type="entry name" value="TRNA PSEUDOURIDINE SYNTHASE D"/>
    <property type="match status" value="1"/>
</dbReference>
<dbReference type="Gene3D" id="3.30.2350.20">
    <property type="entry name" value="TruD, catalytic domain"/>
    <property type="match status" value="1"/>
</dbReference>
<dbReference type="HAMAP" id="MF_01082">
    <property type="entry name" value="TruD"/>
    <property type="match status" value="1"/>
</dbReference>
<keyword evidence="2 4" id="KW-0819">tRNA processing</keyword>